<accession>A0A803QRN7</accession>
<dbReference type="EnsemblPlants" id="evm.model.ctgX148.1">
    <property type="protein sequence ID" value="cds.evm.model.ctgX148.1"/>
    <property type="gene ID" value="evm.TU.ctgX148.1"/>
</dbReference>
<dbReference type="Proteomes" id="UP000596661">
    <property type="component" value="Unassembled WGS sequence"/>
</dbReference>
<keyword evidence="2" id="KW-1185">Reference proteome</keyword>
<reference evidence="1" key="1">
    <citation type="submission" date="2021-03" db="UniProtKB">
        <authorList>
            <consortium name="EnsemblPlants"/>
        </authorList>
    </citation>
    <scope>IDENTIFICATION</scope>
</reference>
<organism evidence="1 2">
    <name type="scientific">Cannabis sativa</name>
    <name type="common">Hemp</name>
    <name type="synonym">Marijuana</name>
    <dbReference type="NCBI Taxonomy" id="3483"/>
    <lineage>
        <taxon>Eukaryota</taxon>
        <taxon>Viridiplantae</taxon>
        <taxon>Streptophyta</taxon>
        <taxon>Embryophyta</taxon>
        <taxon>Tracheophyta</taxon>
        <taxon>Spermatophyta</taxon>
        <taxon>Magnoliopsida</taxon>
        <taxon>eudicotyledons</taxon>
        <taxon>Gunneridae</taxon>
        <taxon>Pentapetalae</taxon>
        <taxon>rosids</taxon>
        <taxon>fabids</taxon>
        <taxon>Rosales</taxon>
        <taxon>Cannabaceae</taxon>
        <taxon>Cannabis</taxon>
    </lineage>
</organism>
<name>A0A803QRN7_CANSA</name>
<protein>
    <submittedName>
        <fullName evidence="1">Uncharacterized protein</fullName>
    </submittedName>
</protein>
<evidence type="ECO:0000313" key="2">
    <source>
        <dbReference type="Proteomes" id="UP000596661"/>
    </source>
</evidence>
<sequence>VASLEFGFVVFRSTRRGSGFMGAEISQVVVVLICGGHEIYTKTLEEQWLLERRKNYVDREFIPKDFTWLDPSIGVASSDCIRSIGTWNLLRLLSGVVLKAVNDSSWTFSVTFSFLNDAFYLSTG</sequence>
<dbReference type="AlphaFoldDB" id="A0A803QRN7"/>
<dbReference type="Gramene" id="evm.model.ctgX148.1">
    <property type="protein sequence ID" value="cds.evm.model.ctgX148.1"/>
    <property type="gene ID" value="evm.TU.ctgX148.1"/>
</dbReference>
<proteinExistence type="predicted"/>
<evidence type="ECO:0000313" key="1">
    <source>
        <dbReference type="EnsemblPlants" id="cds.evm.model.ctgX148.1"/>
    </source>
</evidence>